<feature type="domain" description="PAS" evidence="2">
    <location>
        <begin position="383"/>
        <end position="438"/>
    </location>
</feature>
<dbReference type="PANTHER" id="PTHR23042">
    <property type="entry name" value="CIRCADIAN PROTEIN CLOCK/ARNT/BMAL/PAS"/>
    <property type="match status" value="1"/>
</dbReference>
<dbReference type="InterPro" id="IPR035965">
    <property type="entry name" value="PAS-like_dom_sf"/>
</dbReference>
<dbReference type="EMBL" id="JANCYU010000068">
    <property type="protein sequence ID" value="KAK4528684.1"/>
    <property type="molecule type" value="Genomic_DNA"/>
</dbReference>
<dbReference type="SUPFAM" id="SSF55785">
    <property type="entry name" value="PYP-like sensor domain (PAS domain)"/>
    <property type="match status" value="2"/>
</dbReference>
<feature type="coiled-coil region" evidence="1">
    <location>
        <begin position="163"/>
        <end position="190"/>
    </location>
</feature>
<evidence type="ECO:0000256" key="1">
    <source>
        <dbReference type="SAM" id="Coils"/>
    </source>
</evidence>
<keyword evidence="5" id="KW-1185">Reference proteome</keyword>
<protein>
    <submittedName>
        <fullName evidence="4">Uncharacterized protein</fullName>
    </submittedName>
</protein>
<name>A0AAV9IN43_9RHOD</name>
<sequence length="525" mass="59912">MENWQKLWKVCVSSETDRKELSVSLGSSPRELVLVNMGNNLEEAMQLDLSEHDDSIDSVKSVFVSPMKQQRHPPGLVRETKDNSNVHYQNDKQETCREAQQHVDTSTLCVTTENGKSSHREVERKRRMTIASKVEQLRGLLPCFHRTRKADVASTLSATVEYLQSTIEENERLKAQVAKLKEEMRQLQQPQETNAGDWKPKGDIETCSAAMNQQVVSSSSCHYYKGPLKIDYSFPWTRYIPPNACNLTLATREDLQRSCQILQLLSTIKNCYAFICDIRGHLVWLSDSVKDVLGYQPEALLGRDVWSLLHPEDLDAVYPLVQTWHEVGFTSSVHLRRKRADGSYVELKSSFTNLLNSNNGEIEGCVCMETIVEGSSDRWLEAIYKLDLNGKLTYASPSVERMTGYRVDEIIGRQYTFNVHRDEQELIENNLRRMIFADTPMNNDVEAPDSISSRFKNKASQTMLSWFRRIAKSGNDIWLVSLTVASQETDSSQVTEFISIEHDITMHVERWACVLDKVSRSDGLG</sequence>
<dbReference type="Pfam" id="PF00010">
    <property type="entry name" value="HLH"/>
    <property type="match status" value="1"/>
</dbReference>
<evidence type="ECO:0000313" key="5">
    <source>
        <dbReference type="Proteomes" id="UP001300502"/>
    </source>
</evidence>
<feature type="domain" description="PAS" evidence="2">
    <location>
        <begin position="274"/>
        <end position="322"/>
    </location>
</feature>
<dbReference type="PROSITE" id="PS50888">
    <property type="entry name" value="BHLH"/>
    <property type="match status" value="1"/>
</dbReference>
<dbReference type="InterPro" id="IPR013655">
    <property type="entry name" value="PAS_fold_3"/>
</dbReference>
<accession>A0AAV9IN43</accession>
<dbReference type="InterPro" id="IPR050933">
    <property type="entry name" value="Circadian_TF"/>
</dbReference>
<keyword evidence="1" id="KW-0175">Coiled coil</keyword>
<evidence type="ECO:0000313" key="4">
    <source>
        <dbReference type="EMBL" id="KAK4528684.1"/>
    </source>
</evidence>
<reference evidence="4 5" key="1">
    <citation type="submission" date="2022-07" db="EMBL/GenBank/DDBJ databases">
        <title>Genome-wide signatures of adaptation to extreme environments.</title>
        <authorList>
            <person name="Cho C.H."/>
            <person name="Yoon H.S."/>
        </authorList>
    </citation>
    <scope>NUCLEOTIDE SEQUENCE [LARGE SCALE GENOMIC DNA]</scope>
    <source>
        <strain evidence="4 5">108.79 E11</strain>
    </source>
</reference>
<dbReference type="CDD" id="cd00130">
    <property type="entry name" value="PAS"/>
    <property type="match status" value="2"/>
</dbReference>
<dbReference type="InterPro" id="IPR011598">
    <property type="entry name" value="bHLH_dom"/>
</dbReference>
<dbReference type="Proteomes" id="UP001300502">
    <property type="component" value="Unassembled WGS sequence"/>
</dbReference>
<dbReference type="Gene3D" id="3.30.450.20">
    <property type="entry name" value="PAS domain"/>
    <property type="match status" value="2"/>
</dbReference>
<dbReference type="AlphaFoldDB" id="A0AAV9IN43"/>
<dbReference type="PROSITE" id="PS50112">
    <property type="entry name" value="PAS"/>
    <property type="match status" value="2"/>
</dbReference>
<dbReference type="SUPFAM" id="SSF47459">
    <property type="entry name" value="HLH, helix-loop-helix DNA-binding domain"/>
    <property type="match status" value="1"/>
</dbReference>
<dbReference type="GO" id="GO:0046983">
    <property type="term" value="F:protein dimerization activity"/>
    <property type="evidence" value="ECO:0007669"/>
    <property type="project" value="InterPro"/>
</dbReference>
<dbReference type="Pfam" id="PF08447">
    <property type="entry name" value="PAS_3"/>
    <property type="match status" value="1"/>
</dbReference>
<dbReference type="Gene3D" id="4.10.280.10">
    <property type="entry name" value="Helix-loop-helix DNA-binding domain"/>
    <property type="match status" value="1"/>
</dbReference>
<dbReference type="SMART" id="SM00353">
    <property type="entry name" value="HLH"/>
    <property type="match status" value="1"/>
</dbReference>
<dbReference type="Pfam" id="PF13426">
    <property type="entry name" value="PAS_9"/>
    <property type="match status" value="1"/>
</dbReference>
<organism evidence="4 5">
    <name type="scientific">Galdieria yellowstonensis</name>
    <dbReference type="NCBI Taxonomy" id="3028027"/>
    <lineage>
        <taxon>Eukaryota</taxon>
        <taxon>Rhodophyta</taxon>
        <taxon>Bangiophyceae</taxon>
        <taxon>Galdieriales</taxon>
        <taxon>Galdieriaceae</taxon>
        <taxon>Galdieria</taxon>
    </lineage>
</organism>
<dbReference type="SMART" id="SM00091">
    <property type="entry name" value="PAS"/>
    <property type="match status" value="2"/>
</dbReference>
<feature type="domain" description="BHLH" evidence="3">
    <location>
        <begin position="114"/>
        <end position="166"/>
    </location>
</feature>
<dbReference type="InterPro" id="IPR036638">
    <property type="entry name" value="HLH_DNA-bd_sf"/>
</dbReference>
<evidence type="ECO:0000259" key="2">
    <source>
        <dbReference type="PROSITE" id="PS50112"/>
    </source>
</evidence>
<proteinExistence type="predicted"/>
<evidence type="ECO:0000259" key="3">
    <source>
        <dbReference type="PROSITE" id="PS50888"/>
    </source>
</evidence>
<comment type="caution">
    <text evidence="4">The sequence shown here is derived from an EMBL/GenBank/DDBJ whole genome shotgun (WGS) entry which is preliminary data.</text>
</comment>
<dbReference type="NCBIfam" id="TIGR00229">
    <property type="entry name" value="sensory_box"/>
    <property type="match status" value="2"/>
</dbReference>
<dbReference type="InterPro" id="IPR000014">
    <property type="entry name" value="PAS"/>
</dbReference>
<gene>
    <name evidence="4" type="ORF">GAYE_SCF63G6629</name>
</gene>